<sequence>MGKIRLLAIALTVLFMMQTLFAQRYRSDDPEDVVEFLGLGWSWGYERYSKPFIEAGFGLAQADHYKFGGTFYLNGLAEAKFGYSATDSFTTGVIRLKENYFVGSLLQKDLNFIMEEDEPDYTSMDIKRFGFGVRRGFGYNLAILRILPYIQNSFMWSQMSSVRPAGLSQEDIDLLDRFEDSYRFNFVNGTGLKIRLFGSLEADASYEYTVVYPRVIFWQWLGSYTIMYMSMGVISSFARDIVDNSPLLGPLVYFAMTNGLNYAFYSAFKSNMNWPFPSEAAMYNQSLKISLSLVF</sequence>
<proteinExistence type="predicted"/>
<gene>
    <name evidence="3" type="ORF">ENK44_01925</name>
</gene>
<keyword evidence="2" id="KW-0732">Signal</keyword>
<feature type="transmembrane region" description="Helical" evidence="1">
    <location>
        <begin position="217"/>
        <end position="238"/>
    </location>
</feature>
<evidence type="ECO:0000256" key="1">
    <source>
        <dbReference type="SAM" id="Phobius"/>
    </source>
</evidence>
<reference evidence="3" key="1">
    <citation type="journal article" date="2020" name="mSystems">
        <title>Genome- and Community-Level Interaction Insights into Carbon Utilization and Element Cycling Functions of Hydrothermarchaeota in Hydrothermal Sediment.</title>
        <authorList>
            <person name="Zhou Z."/>
            <person name="Liu Y."/>
            <person name="Xu W."/>
            <person name="Pan J."/>
            <person name="Luo Z.H."/>
            <person name="Li M."/>
        </authorList>
    </citation>
    <scope>NUCLEOTIDE SEQUENCE [LARGE SCALE GENOMIC DNA]</scope>
    <source>
        <strain evidence="3">HyVt-577</strain>
    </source>
</reference>
<keyword evidence="1" id="KW-0472">Membrane</keyword>
<name>A0A7V4WU44_CALAY</name>
<evidence type="ECO:0000313" key="3">
    <source>
        <dbReference type="EMBL" id="HGY54438.1"/>
    </source>
</evidence>
<protein>
    <recommendedName>
        <fullName evidence="4">Outer membrane protein beta-barrel domain-containing protein</fullName>
    </recommendedName>
</protein>
<feature type="transmembrane region" description="Helical" evidence="1">
    <location>
        <begin position="250"/>
        <end position="268"/>
    </location>
</feature>
<keyword evidence="1" id="KW-0812">Transmembrane</keyword>
<dbReference type="Proteomes" id="UP000885779">
    <property type="component" value="Unassembled WGS sequence"/>
</dbReference>
<feature type="signal peptide" evidence="2">
    <location>
        <begin position="1"/>
        <end position="22"/>
    </location>
</feature>
<accession>A0A7V4WU44</accession>
<feature type="chain" id="PRO_5031271184" description="Outer membrane protein beta-barrel domain-containing protein" evidence="2">
    <location>
        <begin position="23"/>
        <end position="295"/>
    </location>
</feature>
<dbReference type="AlphaFoldDB" id="A0A7V4WU44"/>
<comment type="caution">
    <text evidence="3">The sequence shown here is derived from an EMBL/GenBank/DDBJ whole genome shotgun (WGS) entry which is preliminary data.</text>
</comment>
<evidence type="ECO:0008006" key="4">
    <source>
        <dbReference type="Google" id="ProtNLM"/>
    </source>
</evidence>
<keyword evidence="1" id="KW-1133">Transmembrane helix</keyword>
<evidence type="ECO:0000256" key="2">
    <source>
        <dbReference type="SAM" id="SignalP"/>
    </source>
</evidence>
<organism evidence="3">
    <name type="scientific">Caldithrix abyssi</name>
    <dbReference type="NCBI Taxonomy" id="187145"/>
    <lineage>
        <taxon>Bacteria</taxon>
        <taxon>Pseudomonadati</taxon>
        <taxon>Calditrichota</taxon>
        <taxon>Calditrichia</taxon>
        <taxon>Calditrichales</taxon>
        <taxon>Calditrichaceae</taxon>
        <taxon>Caldithrix</taxon>
    </lineage>
</organism>
<dbReference type="EMBL" id="DRQG01000019">
    <property type="protein sequence ID" value="HGY54438.1"/>
    <property type="molecule type" value="Genomic_DNA"/>
</dbReference>